<evidence type="ECO:0000313" key="1">
    <source>
        <dbReference type="EMBL" id="TFK62412.1"/>
    </source>
</evidence>
<protein>
    <submittedName>
        <fullName evidence="1">Uncharacterized protein</fullName>
    </submittedName>
</protein>
<sequence>MCFISSLSLVWRGSKTGSADRSIDGGSGVRKLDVWIPKTSKGPKSVDTSNRSRALFRRNLTQAELDPYLRSQLIFSAVYHIQCRGAWLTELTRPTGVLTRILLSLGRKMGRWSPRQNATSFDFAPAQSTSATPLFTLGVVGYTRLLLDLKADLSSVGPDIEGLFDEGNPITSNFIPVTF</sequence>
<evidence type="ECO:0000313" key="2">
    <source>
        <dbReference type="Proteomes" id="UP000308600"/>
    </source>
</evidence>
<dbReference type="Proteomes" id="UP000308600">
    <property type="component" value="Unassembled WGS sequence"/>
</dbReference>
<dbReference type="EMBL" id="ML208583">
    <property type="protein sequence ID" value="TFK62412.1"/>
    <property type="molecule type" value="Genomic_DNA"/>
</dbReference>
<name>A0ACD3A9X2_9AGAR</name>
<keyword evidence="2" id="KW-1185">Reference proteome</keyword>
<gene>
    <name evidence="1" type="ORF">BDN72DRAFT_862846</name>
</gene>
<reference evidence="1 2" key="1">
    <citation type="journal article" date="2019" name="Nat. Ecol. Evol.">
        <title>Megaphylogeny resolves global patterns of mushroom evolution.</title>
        <authorList>
            <person name="Varga T."/>
            <person name="Krizsan K."/>
            <person name="Foldi C."/>
            <person name="Dima B."/>
            <person name="Sanchez-Garcia M."/>
            <person name="Sanchez-Ramirez S."/>
            <person name="Szollosi G.J."/>
            <person name="Szarkandi J.G."/>
            <person name="Papp V."/>
            <person name="Albert L."/>
            <person name="Andreopoulos W."/>
            <person name="Angelini C."/>
            <person name="Antonin V."/>
            <person name="Barry K.W."/>
            <person name="Bougher N.L."/>
            <person name="Buchanan P."/>
            <person name="Buyck B."/>
            <person name="Bense V."/>
            <person name="Catcheside P."/>
            <person name="Chovatia M."/>
            <person name="Cooper J."/>
            <person name="Damon W."/>
            <person name="Desjardin D."/>
            <person name="Finy P."/>
            <person name="Geml J."/>
            <person name="Haridas S."/>
            <person name="Hughes K."/>
            <person name="Justo A."/>
            <person name="Karasinski D."/>
            <person name="Kautmanova I."/>
            <person name="Kiss B."/>
            <person name="Kocsube S."/>
            <person name="Kotiranta H."/>
            <person name="LaButti K.M."/>
            <person name="Lechner B.E."/>
            <person name="Liimatainen K."/>
            <person name="Lipzen A."/>
            <person name="Lukacs Z."/>
            <person name="Mihaltcheva S."/>
            <person name="Morgado L.N."/>
            <person name="Niskanen T."/>
            <person name="Noordeloos M.E."/>
            <person name="Ohm R.A."/>
            <person name="Ortiz-Santana B."/>
            <person name="Ovrebo C."/>
            <person name="Racz N."/>
            <person name="Riley R."/>
            <person name="Savchenko A."/>
            <person name="Shiryaev A."/>
            <person name="Soop K."/>
            <person name="Spirin V."/>
            <person name="Szebenyi C."/>
            <person name="Tomsovsky M."/>
            <person name="Tulloss R.E."/>
            <person name="Uehling J."/>
            <person name="Grigoriev I.V."/>
            <person name="Vagvolgyi C."/>
            <person name="Papp T."/>
            <person name="Martin F.M."/>
            <person name="Miettinen O."/>
            <person name="Hibbett D.S."/>
            <person name="Nagy L.G."/>
        </authorList>
    </citation>
    <scope>NUCLEOTIDE SEQUENCE [LARGE SCALE GENOMIC DNA]</scope>
    <source>
        <strain evidence="1 2">NL-1719</strain>
    </source>
</reference>
<organism evidence="1 2">
    <name type="scientific">Pluteus cervinus</name>
    <dbReference type="NCBI Taxonomy" id="181527"/>
    <lineage>
        <taxon>Eukaryota</taxon>
        <taxon>Fungi</taxon>
        <taxon>Dikarya</taxon>
        <taxon>Basidiomycota</taxon>
        <taxon>Agaricomycotina</taxon>
        <taxon>Agaricomycetes</taxon>
        <taxon>Agaricomycetidae</taxon>
        <taxon>Agaricales</taxon>
        <taxon>Pluteineae</taxon>
        <taxon>Pluteaceae</taxon>
        <taxon>Pluteus</taxon>
    </lineage>
</organism>
<accession>A0ACD3A9X2</accession>
<proteinExistence type="predicted"/>